<dbReference type="Gene3D" id="3.40.850.10">
    <property type="entry name" value="Kinesin motor domain"/>
    <property type="match status" value="1"/>
</dbReference>
<evidence type="ECO:0000256" key="11">
    <source>
        <dbReference type="SAM" id="MobiDB-lite"/>
    </source>
</evidence>
<proteinExistence type="inferred from homology"/>
<dbReference type="InterPro" id="IPR036961">
    <property type="entry name" value="Kinesin_motor_dom_sf"/>
</dbReference>
<evidence type="ECO:0000256" key="2">
    <source>
        <dbReference type="ARBA" id="ARBA00022490"/>
    </source>
</evidence>
<dbReference type="InterPro" id="IPR001752">
    <property type="entry name" value="Kinesin_motor_dom"/>
</dbReference>
<dbReference type="FunFam" id="3.40.850.10:FF:000082">
    <property type="entry name" value="OSM3-like kinesin"/>
    <property type="match status" value="1"/>
</dbReference>
<dbReference type="GO" id="GO:0005874">
    <property type="term" value="C:microtubule"/>
    <property type="evidence" value="ECO:0007669"/>
    <property type="project" value="UniProtKB-KW"/>
</dbReference>
<dbReference type="InterPro" id="IPR027417">
    <property type="entry name" value="P-loop_NTPase"/>
</dbReference>
<dbReference type="PROSITE" id="PS00411">
    <property type="entry name" value="KINESIN_MOTOR_1"/>
    <property type="match status" value="1"/>
</dbReference>
<keyword evidence="7 9" id="KW-0505">Motor protein</keyword>
<dbReference type="InterPro" id="IPR027640">
    <property type="entry name" value="Kinesin-like_fam"/>
</dbReference>
<dbReference type="PRINTS" id="PR00380">
    <property type="entry name" value="KINESINHEAVY"/>
</dbReference>
<dbReference type="GO" id="GO:0008017">
    <property type="term" value="F:microtubule binding"/>
    <property type="evidence" value="ECO:0007669"/>
    <property type="project" value="InterPro"/>
</dbReference>
<evidence type="ECO:0000256" key="3">
    <source>
        <dbReference type="ARBA" id="ARBA00022701"/>
    </source>
</evidence>
<evidence type="ECO:0000256" key="7">
    <source>
        <dbReference type="ARBA" id="ARBA00023175"/>
    </source>
</evidence>
<dbReference type="GO" id="GO:0007018">
    <property type="term" value="P:microtubule-based movement"/>
    <property type="evidence" value="ECO:0007669"/>
    <property type="project" value="InterPro"/>
</dbReference>
<sequence>MVLDGLTKLLMEAGEVDNVKVVVRSRPLSKQEIQDGHQSDVDVNRSTKTITINGKNGFRMAKRASSDIRGFFKQPKRDDQMVPEQHLDEEISDEERELQLSDDDCLQRYPAEETDGRKKFNIGGIAKFNEPPKTYTFDEVFDYQSDQITIYNQVARPIVENVLKGYNGTIFAYGQTGTGKTYTMAGEDEVPERRGIIPNSFAHIFDHIAKCKHDKTFLVRVSFLEIYNEEVRDLLVRPSPSQSKNVSVNLEVKERPDVGADHMFKLLQYGNSNRHTGATSMNEKSSRSHALFTVTIECSEGSGERQHLTQGKLHLVDLAGSERQSKTNAVGERLKEASKINLSLSTLGNVISALVDAKSTHIPYRNSKLTRLLQDSLGGNSKTVMIANIGPATYNYDETISTLRYANRAKNIRNVVHINEDPKDALLRKFQQEIEVLRKQLESEEFSGESDGEDDLTLATDTNAASPEKRRLNAANNHYEERIKEMERDIESSKKALLEQKGMVEAERKRLAEDLMKKEEELKSSKNEHELLMGKLNAIERKLIVGGENMLEKAEEQARLLDESNKELELVKQSEVDLQRRLESQQAERLDIEERYHSLHDEVVGKTRKLKKVWQAYMQAKSELKDQEVEHQREMEALLDNVRQLQKELMYACTIIESYIPLDYLKLIERYVFWNEEIGDWQLKCIAYTGNNMRADKEMPPPVYKASDPQLKPIFMSYADVLGAGISSSTHSSIHSNSTVASSGGSDIAGARPNFRPRSAMKDRNAARIKALLE</sequence>
<evidence type="ECO:0000313" key="13">
    <source>
        <dbReference type="Proteomes" id="UP000887574"/>
    </source>
</evidence>
<name>A0A915D0Q4_9BILA</name>
<dbReference type="PANTHER" id="PTHR47969">
    <property type="entry name" value="CHROMOSOME-ASSOCIATED KINESIN KIF4A-RELATED"/>
    <property type="match status" value="1"/>
</dbReference>
<dbReference type="PANTHER" id="PTHR47969:SF21">
    <property type="entry name" value="KINESIN-LIKE PROTEIN"/>
    <property type="match status" value="1"/>
</dbReference>
<keyword evidence="5 9" id="KW-0067">ATP-binding</keyword>
<comment type="similarity">
    <text evidence="9 10">Belongs to the TRAFAC class myosin-kinesin ATPase superfamily. Kinesin family.</text>
</comment>
<dbReference type="GO" id="GO:0003777">
    <property type="term" value="F:microtubule motor activity"/>
    <property type="evidence" value="ECO:0007669"/>
    <property type="project" value="InterPro"/>
</dbReference>
<dbReference type="AlphaFoldDB" id="A0A915D0Q4"/>
<keyword evidence="4 9" id="KW-0547">Nucleotide-binding</keyword>
<dbReference type="SMART" id="SM00129">
    <property type="entry name" value="KISc"/>
    <property type="match status" value="1"/>
</dbReference>
<keyword evidence="6" id="KW-0175">Coiled coil</keyword>
<feature type="binding site" evidence="9">
    <location>
        <begin position="174"/>
        <end position="181"/>
    </location>
    <ligand>
        <name>ATP</name>
        <dbReference type="ChEBI" id="CHEBI:30616"/>
    </ligand>
</feature>
<keyword evidence="8" id="KW-0206">Cytoskeleton</keyword>
<protein>
    <recommendedName>
        <fullName evidence="10">Kinesin-like protein</fullName>
    </recommendedName>
</protein>
<dbReference type="SUPFAM" id="SSF52540">
    <property type="entry name" value="P-loop containing nucleoside triphosphate hydrolases"/>
    <property type="match status" value="1"/>
</dbReference>
<dbReference type="Pfam" id="PF00225">
    <property type="entry name" value="Kinesin"/>
    <property type="match status" value="1"/>
</dbReference>
<keyword evidence="13" id="KW-1185">Reference proteome</keyword>
<accession>A0A915D0Q4</accession>
<evidence type="ECO:0000256" key="9">
    <source>
        <dbReference type="PROSITE-ProRule" id="PRU00283"/>
    </source>
</evidence>
<comment type="subcellular location">
    <subcellularLocation>
        <location evidence="1">Cytoplasm</location>
        <location evidence="1">Cytoskeleton</location>
    </subcellularLocation>
</comment>
<evidence type="ECO:0000256" key="5">
    <source>
        <dbReference type="ARBA" id="ARBA00022840"/>
    </source>
</evidence>
<dbReference type="WBParaSite" id="jg14316">
    <property type="protein sequence ID" value="jg14316"/>
    <property type="gene ID" value="jg14316"/>
</dbReference>
<feature type="domain" description="Kinesin motor" evidence="12">
    <location>
        <begin position="18"/>
        <end position="412"/>
    </location>
</feature>
<dbReference type="GO" id="GO:0005524">
    <property type="term" value="F:ATP binding"/>
    <property type="evidence" value="ECO:0007669"/>
    <property type="project" value="UniProtKB-UniRule"/>
</dbReference>
<organism evidence="13 14">
    <name type="scientific">Ditylenchus dipsaci</name>
    <dbReference type="NCBI Taxonomy" id="166011"/>
    <lineage>
        <taxon>Eukaryota</taxon>
        <taxon>Metazoa</taxon>
        <taxon>Ecdysozoa</taxon>
        <taxon>Nematoda</taxon>
        <taxon>Chromadorea</taxon>
        <taxon>Rhabditida</taxon>
        <taxon>Tylenchina</taxon>
        <taxon>Tylenchomorpha</taxon>
        <taxon>Sphaerularioidea</taxon>
        <taxon>Anguinidae</taxon>
        <taxon>Anguininae</taxon>
        <taxon>Ditylenchus</taxon>
    </lineage>
</organism>
<feature type="compositionally biased region" description="Acidic residues" evidence="11">
    <location>
        <begin position="443"/>
        <end position="456"/>
    </location>
</feature>
<dbReference type="Proteomes" id="UP000887574">
    <property type="component" value="Unplaced"/>
</dbReference>
<keyword evidence="2" id="KW-0963">Cytoplasm</keyword>
<evidence type="ECO:0000313" key="14">
    <source>
        <dbReference type="WBParaSite" id="jg14316"/>
    </source>
</evidence>
<keyword evidence="3 10" id="KW-0493">Microtubule</keyword>
<reference evidence="14" key="1">
    <citation type="submission" date="2022-11" db="UniProtKB">
        <authorList>
            <consortium name="WormBaseParasite"/>
        </authorList>
    </citation>
    <scope>IDENTIFICATION</scope>
</reference>
<feature type="region of interest" description="Disordered" evidence="11">
    <location>
        <begin position="442"/>
        <end position="467"/>
    </location>
</feature>
<evidence type="ECO:0000256" key="1">
    <source>
        <dbReference type="ARBA" id="ARBA00004245"/>
    </source>
</evidence>
<evidence type="ECO:0000256" key="10">
    <source>
        <dbReference type="RuleBase" id="RU000394"/>
    </source>
</evidence>
<evidence type="ECO:0000259" key="12">
    <source>
        <dbReference type="PROSITE" id="PS50067"/>
    </source>
</evidence>
<dbReference type="PROSITE" id="PS50067">
    <property type="entry name" value="KINESIN_MOTOR_2"/>
    <property type="match status" value="1"/>
</dbReference>
<evidence type="ECO:0000256" key="8">
    <source>
        <dbReference type="ARBA" id="ARBA00023212"/>
    </source>
</evidence>
<evidence type="ECO:0000256" key="4">
    <source>
        <dbReference type="ARBA" id="ARBA00022741"/>
    </source>
</evidence>
<evidence type="ECO:0000256" key="6">
    <source>
        <dbReference type="ARBA" id="ARBA00023054"/>
    </source>
</evidence>
<feature type="region of interest" description="Disordered" evidence="11">
    <location>
        <begin position="735"/>
        <end position="763"/>
    </location>
</feature>
<dbReference type="InterPro" id="IPR019821">
    <property type="entry name" value="Kinesin_motor_CS"/>
</dbReference>